<keyword evidence="3" id="KW-1185">Reference proteome</keyword>
<feature type="compositionally biased region" description="Acidic residues" evidence="1">
    <location>
        <begin position="163"/>
        <end position="174"/>
    </location>
</feature>
<feature type="region of interest" description="Disordered" evidence="1">
    <location>
        <begin position="151"/>
        <end position="174"/>
    </location>
</feature>
<dbReference type="Proteomes" id="UP001224775">
    <property type="component" value="Unassembled WGS sequence"/>
</dbReference>
<feature type="region of interest" description="Disordered" evidence="1">
    <location>
        <begin position="261"/>
        <end position="294"/>
    </location>
</feature>
<reference evidence="2" key="1">
    <citation type="submission" date="2023-06" db="EMBL/GenBank/DDBJ databases">
        <title>Survivors Of The Sea: Transcriptome response of Skeletonema marinoi to long-term dormancy.</title>
        <authorList>
            <person name="Pinder M.I.M."/>
            <person name="Kourtchenko O."/>
            <person name="Robertson E.K."/>
            <person name="Larsson T."/>
            <person name="Maumus F."/>
            <person name="Osuna-Cruz C.M."/>
            <person name="Vancaester E."/>
            <person name="Stenow R."/>
            <person name="Vandepoele K."/>
            <person name="Ploug H."/>
            <person name="Bruchert V."/>
            <person name="Godhe A."/>
            <person name="Topel M."/>
        </authorList>
    </citation>
    <scope>NUCLEOTIDE SEQUENCE</scope>
    <source>
        <strain evidence="2">R05AC</strain>
    </source>
</reference>
<sequence>MTSNCRGMVYSFNRFLNTDHSLLLDIMAESDLILDEGFPVLSDFKPGSSEAERFPVPRAPFASYTNAITFAQRTSFLNDCALVFNARATEGDEYSSGSTFFLPSSMKPRCALEALAQTIFNKHTEGLEGKFDPKNSGAEWWTLVLDNKLTTSNDPPPKKAIDKDDDDSEDEEDDEVGMHFDADYALEEQASGVFLHPRVATITYLSDVGVPTLILDKRSPPPQDVEKSSLNGSITKGWLSHPSFGKHVSFDGRLLHGAPGEFFPSVSTPESSKYDDDVPEPQTKKQKVEEKADEEDNALVGKRITFLVNIWLNHSTMDAVILDDDIVNKLTTTWEDPDSNAKSDEAHVPAFQWNTKDIANEDKLTNKVSLAKSSDAAGIEDIVLCNRHVDMAFNSSMSDLHDASKLAAKEGSMPLILEEGVLTLTVGREASDDEDDESEED</sequence>
<accession>A0AAD9DDD7</accession>
<proteinExistence type="predicted"/>
<dbReference type="AlphaFoldDB" id="A0AAD9DDD7"/>
<comment type="caution">
    <text evidence="2">The sequence shown here is derived from an EMBL/GenBank/DDBJ whole genome shotgun (WGS) entry which is preliminary data.</text>
</comment>
<evidence type="ECO:0000313" key="2">
    <source>
        <dbReference type="EMBL" id="KAK1741914.1"/>
    </source>
</evidence>
<dbReference type="EMBL" id="JATAAI010000012">
    <property type="protein sequence ID" value="KAK1741914.1"/>
    <property type="molecule type" value="Genomic_DNA"/>
</dbReference>
<name>A0AAD9DDD7_9STRA</name>
<evidence type="ECO:0000313" key="3">
    <source>
        <dbReference type="Proteomes" id="UP001224775"/>
    </source>
</evidence>
<evidence type="ECO:0000256" key="1">
    <source>
        <dbReference type="SAM" id="MobiDB-lite"/>
    </source>
</evidence>
<gene>
    <name evidence="2" type="ORF">QTG54_007487</name>
</gene>
<feature type="compositionally biased region" description="Basic and acidic residues" evidence="1">
    <location>
        <begin position="272"/>
        <end position="290"/>
    </location>
</feature>
<organism evidence="2 3">
    <name type="scientific">Skeletonema marinoi</name>
    <dbReference type="NCBI Taxonomy" id="267567"/>
    <lineage>
        <taxon>Eukaryota</taxon>
        <taxon>Sar</taxon>
        <taxon>Stramenopiles</taxon>
        <taxon>Ochrophyta</taxon>
        <taxon>Bacillariophyta</taxon>
        <taxon>Coscinodiscophyceae</taxon>
        <taxon>Thalassiosirophycidae</taxon>
        <taxon>Thalassiosirales</taxon>
        <taxon>Skeletonemataceae</taxon>
        <taxon>Skeletonema</taxon>
        <taxon>Skeletonema marinoi-dohrnii complex</taxon>
    </lineage>
</organism>
<protein>
    <submittedName>
        <fullName evidence="2">Uncharacterized protein</fullName>
    </submittedName>
</protein>